<organism evidence="2 3">
    <name type="scientific">Tanacetum coccineum</name>
    <dbReference type="NCBI Taxonomy" id="301880"/>
    <lineage>
        <taxon>Eukaryota</taxon>
        <taxon>Viridiplantae</taxon>
        <taxon>Streptophyta</taxon>
        <taxon>Embryophyta</taxon>
        <taxon>Tracheophyta</taxon>
        <taxon>Spermatophyta</taxon>
        <taxon>Magnoliopsida</taxon>
        <taxon>eudicotyledons</taxon>
        <taxon>Gunneridae</taxon>
        <taxon>Pentapetalae</taxon>
        <taxon>asterids</taxon>
        <taxon>campanulids</taxon>
        <taxon>Asterales</taxon>
        <taxon>Asteraceae</taxon>
        <taxon>Asteroideae</taxon>
        <taxon>Anthemideae</taxon>
        <taxon>Anthemidinae</taxon>
        <taxon>Tanacetum</taxon>
    </lineage>
</organism>
<gene>
    <name evidence="2" type="ORF">Tco_1045510</name>
</gene>
<reference evidence="2" key="1">
    <citation type="journal article" date="2022" name="Int. J. Mol. Sci.">
        <title>Draft Genome of Tanacetum Coccineum: Genomic Comparison of Closely Related Tanacetum-Family Plants.</title>
        <authorList>
            <person name="Yamashiro T."/>
            <person name="Shiraishi A."/>
            <person name="Nakayama K."/>
            <person name="Satake H."/>
        </authorList>
    </citation>
    <scope>NUCLEOTIDE SEQUENCE</scope>
</reference>
<sequence length="103" mass="12235">MLGDFSSFQDLEHEGEDTRSQGGIKIQDKIQRSHNQDQSKPKTINQYCQEYQVKDQDPKSQAWKRNFKRIPKNDMLQDFKTHKKEIPQLNDHPLGEIVSRVFY</sequence>
<feature type="region of interest" description="Disordered" evidence="1">
    <location>
        <begin position="1"/>
        <end position="43"/>
    </location>
</feature>
<protein>
    <submittedName>
        <fullName evidence="2">Uncharacterized protein</fullName>
    </submittedName>
</protein>
<evidence type="ECO:0000313" key="2">
    <source>
        <dbReference type="EMBL" id="GJT78785.1"/>
    </source>
</evidence>
<evidence type="ECO:0000256" key="1">
    <source>
        <dbReference type="SAM" id="MobiDB-lite"/>
    </source>
</evidence>
<name>A0ABQ5GT38_9ASTR</name>
<feature type="compositionally biased region" description="Basic and acidic residues" evidence="1">
    <location>
        <begin position="10"/>
        <end position="19"/>
    </location>
</feature>
<dbReference type="Proteomes" id="UP001151760">
    <property type="component" value="Unassembled WGS sequence"/>
</dbReference>
<proteinExistence type="predicted"/>
<keyword evidence="3" id="KW-1185">Reference proteome</keyword>
<evidence type="ECO:0000313" key="3">
    <source>
        <dbReference type="Proteomes" id="UP001151760"/>
    </source>
</evidence>
<reference evidence="2" key="2">
    <citation type="submission" date="2022-01" db="EMBL/GenBank/DDBJ databases">
        <authorList>
            <person name="Yamashiro T."/>
            <person name="Shiraishi A."/>
            <person name="Satake H."/>
            <person name="Nakayama K."/>
        </authorList>
    </citation>
    <scope>NUCLEOTIDE SEQUENCE</scope>
</reference>
<comment type="caution">
    <text evidence="2">The sequence shown here is derived from an EMBL/GenBank/DDBJ whole genome shotgun (WGS) entry which is preliminary data.</text>
</comment>
<feature type="compositionally biased region" description="Basic and acidic residues" evidence="1">
    <location>
        <begin position="26"/>
        <end position="40"/>
    </location>
</feature>
<accession>A0ABQ5GT38</accession>
<dbReference type="EMBL" id="BQNB010018834">
    <property type="protein sequence ID" value="GJT78785.1"/>
    <property type="molecule type" value="Genomic_DNA"/>
</dbReference>